<dbReference type="Proteomes" id="UP000012106">
    <property type="component" value="Unassembled WGS sequence"/>
</dbReference>
<dbReference type="InterPro" id="IPR025272">
    <property type="entry name" value="SocA_Panacea"/>
</dbReference>
<evidence type="ECO:0000313" key="3">
    <source>
        <dbReference type="Proteomes" id="UP000012106"/>
    </source>
</evidence>
<accession>M6JT26</accession>
<reference evidence="2 3" key="1">
    <citation type="submission" date="2013-01" db="EMBL/GenBank/DDBJ databases">
        <authorList>
            <person name="Harkins D.M."/>
            <person name="Durkin A.S."/>
            <person name="Brinkac L.M."/>
            <person name="Haft D.H."/>
            <person name="Selengut J.D."/>
            <person name="Sanka R."/>
            <person name="DePew J."/>
            <person name="Purushe J."/>
            <person name="Hartskeerl R.A."/>
            <person name="Ahmed A."/>
            <person name="van der Linden H."/>
            <person name="Goris M.G.A."/>
            <person name="Vinetz J.M."/>
            <person name="Sutton G.G."/>
            <person name="Nierman W.C."/>
            <person name="Fouts D.E."/>
        </authorList>
    </citation>
    <scope>NUCLEOTIDE SEQUENCE [LARGE SCALE GENOMIC DNA]</scope>
    <source>
        <strain evidence="2 3">MAVJ 401</strain>
    </source>
</reference>
<evidence type="ECO:0000259" key="1">
    <source>
        <dbReference type="Pfam" id="PF13274"/>
    </source>
</evidence>
<gene>
    <name evidence="2" type="ORF">LEP1GSC063_1888</name>
</gene>
<sequence length="201" mass="23627">MNPLQSHRINNVILFFAQEHKKKKREPLTLMGLLKYLAFFEFDLLKETGVPPLQLHYEAWKWGPVAEEIYSKFRANDKYQDDYIKIQHVKGNGVNAVELEIRILPNNNTFDTDYFTKDEIEELNRLIEIFADKMVSAKLMSDASHEEILSWKIAWSEKRKEMYLSDTFPNLDTKSVESLKFPEERFKGFLASEKILGSSTR</sequence>
<proteinExistence type="predicted"/>
<evidence type="ECO:0000313" key="2">
    <source>
        <dbReference type="EMBL" id="EMN22700.1"/>
    </source>
</evidence>
<feature type="domain" description="Antitoxin SocA-like Panacea" evidence="1">
    <location>
        <begin position="33"/>
        <end position="152"/>
    </location>
</feature>
<name>M6JT26_9LEPT</name>
<dbReference type="Pfam" id="PF13274">
    <property type="entry name" value="SocA_Panacea"/>
    <property type="match status" value="1"/>
</dbReference>
<dbReference type="RefSeq" id="WP_004471047.1">
    <property type="nucleotide sequence ID" value="NZ_AHMU02000022.1"/>
</dbReference>
<dbReference type="AlphaFoldDB" id="M6JT26"/>
<organism evidence="2 3">
    <name type="scientific">Leptospira santarosai serovar Arenal str. MAVJ 401</name>
    <dbReference type="NCBI Taxonomy" id="1049976"/>
    <lineage>
        <taxon>Bacteria</taxon>
        <taxon>Pseudomonadati</taxon>
        <taxon>Spirochaetota</taxon>
        <taxon>Spirochaetia</taxon>
        <taxon>Leptospirales</taxon>
        <taxon>Leptospiraceae</taxon>
        <taxon>Leptospira</taxon>
    </lineage>
</organism>
<comment type="caution">
    <text evidence="2">The sequence shown here is derived from an EMBL/GenBank/DDBJ whole genome shotgun (WGS) entry which is preliminary data.</text>
</comment>
<dbReference type="EMBL" id="AHMU02000022">
    <property type="protein sequence ID" value="EMN22700.1"/>
    <property type="molecule type" value="Genomic_DNA"/>
</dbReference>
<protein>
    <submittedName>
        <fullName evidence="2">PF13274 family protein</fullName>
    </submittedName>
</protein>